<keyword evidence="1" id="KW-0472">Membrane</keyword>
<feature type="transmembrane region" description="Helical" evidence="1">
    <location>
        <begin position="147"/>
        <end position="165"/>
    </location>
</feature>
<sequence>MSHRLLLVPAAAAAVAVYAVGDVLSTLRYDGYRAADQAISELSAFGSPVRPLMVTAILVHNALLLGFGVGLLRAARSRSAWWIGVLQIADVVLVGIATHTFWAMSSRGSQPGFNDVMHIALSGVFSVLVIAMVVLSAVAYPGWFRGYALTTAIVVAGFGIAAALAMRGLARNDTPWAGAFERINAYAYFAWLVVLAVVAARHEPRPSPAPEIREGHLQER</sequence>
<gene>
    <name evidence="2" type="ORF">H4696_002759</name>
</gene>
<dbReference type="Pfam" id="PF06197">
    <property type="entry name" value="DUF998"/>
    <property type="match status" value="1"/>
</dbReference>
<dbReference type="InterPro" id="IPR009339">
    <property type="entry name" value="DUF998"/>
</dbReference>
<feature type="transmembrane region" description="Helical" evidence="1">
    <location>
        <begin position="116"/>
        <end position="140"/>
    </location>
</feature>
<keyword evidence="1" id="KW-1133">Transmembrane helix</keyword>
<dbReference type="Proteomes" id="UP000631670">
    <property type="component" value="Unassembled WGS sequence"/>
</dbReference>
<organism evidence="2 3">
    <name type="scientific">Amycolatopsis lexingtonensis</name>
    <dbReference type="NCBI Taxonomy" id="218822"/>
    <lineage>
        <taxon>Bacteria</taxon>
        <taxon>Bacillati</taxon>
        <taxon>Actinomycetota</taxon>
        <taxon>Actinomycetes</taxon>
        <taxon>Pseudonocardiales</taxon>
        <taxon>Pseudonocardiaceae</taxon>
        <taxon>Amycolatopsis</taxon>
    </lineage>
</organism>
<reference evidence="2 3" key="1">
    <citation type="submission" date="2020-10" db="EMBL/GenBank/DDBJ databases">
        <title>Sequencing the genomes of 1000 actinobacteria strains.</title>
        <authorList>
            <person name="Klenk H.-P."/>
        </authorList>
    </citation>
    <scope>NUCLEOTIDE SEQUENCE [LARGE SCALE GENOMIC DNA]</scope>
    <source>
        <strain evidence="2 3">DSM 44653</strain>
    </source>
</reference>
<dbReference type="RefSeq" id="WP_158104329.1">
    <property type="nucleotide sequence ID" value="NZ_JADBEG010000001.1"/>
</dbReference>
<evidence type="ECO:0000313" key="2">
    <source>
        <dbReference type="EMBL" id="MBE1495659.1"/>
    </source>
</evidence>
<evidence type="ECO:0008006" key="4">
    <source>
        <dbReference type="Google" id="ProtNLM"/>
    </source>
</evidence>
<keyword evidence="3" id="KW-1185">Reference proteome</keyword>
<protein>
    <recommendedName>
        <fullName evidence="4">DUF998 domain-containing protein</fullName>
    </recommendedName>
</protein>
<feature type="transmembrane region" description="Helical" evidence="1">
    <location>
        <begin position="79"/>
        <end position="104"/>
    </location>
</feature>
<dbReference type="EMBL" id="JADBEG010000001">
    <property type="protein sequence ID" value="MBE1495659.1"/>
    <property type="molecule type" value="Genomic_DNA"/>
</dbReference>
<evidence type="ECO:0000256" key="1">
    <source>
        <dbReference type="SAM" id="Phobius"/>
    </source>
</evidence>
<feature type="transmembrane region" description="Helical" evidence="1">
    <location>
        <begin position="52"/>
        <end position="72"/>
    </location>
</feature>
<comment type="caution">
    <text evidence="2">The sequence shown here is derived from an EMBL/GenBank/DDBJ whole genome shotgun (WGS) entry which is preliminary data.</text>
</comment>
<feature type="transmembrane region" description="Helical" evidence="1">
    <location>
        <begin position="185"/>
        <end position="202"/>
    </location>
</feature>
<proteinExistence type="predicted"/>
<name>A0ABR9HXL7_9PSEU</name>
<keyword evidence="1" id="KW-0812">Transmembrane</keyword>
<evidence type="ECO:0000313" key="3">
    <source>
        <dbReference type="Proteomes" id="UP000631670"/>
    </source>
</evidence>
<accession>A0ABR9HXL7</accession>